<dbReference type="Pfam" id="PF00107">
    <property type="entry name" value="ADH_zinc_N"/>
    <property type="match status" value="1"/>
</dbReference>
<reference evidence="6" key="1">
    <citation type="journal article" date="2021" name="Nat. Commun.">
        <title>Genetic determinants of endophytism in the Arabidopsis root mycobiome.</title>
        <authorList>
            <person name="Mesny F."/>
            <person name="Miyauchi S."/>
            <person name="Thiergart T."/>
            <person name="Pickel B."/>
            <person name="Atanasova L."/>
            <person name="Karlsson M."/>
            <person name="Huettel B."/>
            <person name="Barry K.W."/>
            <person name="Haridas S."/>
            <person name="Chen C."/>
            <person name="Bauer D."/>
            <person name="Andreopoulos W."/>
            <person name="Pangilinan J."/>
            <person name="LaButti K."/>
            <person name="Riley R."/>
            <person name="Lipzen A."/>
            <person name="Clum A."/>
            <person name="Drula E."/>
            <person name="Henrissat B."/>
            <person name="Kohler A."/>
            <person name="Grigoriev I.V."/>
            <person name="Martin F.M."/>
            <person name="Hacquard S."/>
        </authorList>
    </citation>
    <scope>NUCLEOTIDE SEQUENCE</scope>
    <source>
        <strain evidence="6">MPI-CAGE-AT-0021</strain>
    </source>
</reference>
<sequence length="130" mass="13947">MLVLMTDVFPTGYFAASRYLKDLPQTQEDTVAVVLGCGPVGICAIAPAIYLTGGKARIFAVDFVSKRLREAGKQGAMPIHLSEDVQKIKDASSGRGAGVVMEVVGQDALELAFDLIWPFGRPLKPLHSET</sequence>
<comment type="caution">
    <text evidence="6">The sequence shown here is derived from an EMBL/GenBank/DDBJ whole genome shotgun (WGS) entry which is preliminary data.</text>
</comment>
<protein>
    <recommendedName>
        <fullName evidence="5">Alcohol dehydrogenase-like C-terminal domain-containing protein</fullName>
    </recommendedName>
</protein>
<dbReference type="PANTHER" id="PTHR42813:SF2">
    <property type="entry name" value="DEHYDROGENASE, ZINC-CONTAINING, PUTATIVE (AFU_ORTHOLOGUE AFUA_2G02810)-RELATED"/>
    <property type="match status" value="1"/>
</dbReference>
<accession>A0A9P9EY14</accession>
<evidence type="ECO:0000256" key="3">
    <source>
        <dbReference type="ARBA" id="ARBA00022833"/>
    </source>
</evidence>
<keyword evidence="4" id="KW-0472">Membrane</keyword>
<dbReference type="EMBL" id="JAGMUU010000008">
    <property type="protein sequence ID" value="KAH7146615.1"/>
    <property type="molecule type" value="Genomic_DNA"/>
</dbReference>
<comment type="cofactor">
    <cofactor evidence="1">
        <name>Zn(2+)</name>
        <dbReference type="ChEBI" id="CHEBI:29105"/>
    </cofactor>
</comment>
<keyword evidence="4" id="KW-1133">Transmembrane helix</keyword>
<dbReference type="InterPro" id="IPR036291">
    <property type="entry name" value="NAD(P)-bd_dom_sf"/>
</dbReference>
<keyword evidence="3" id="KW-0862">Zinc</keyword>
<dbReference type="PANTHER" id="PTHR42813">
    <property type="entry name" value="ZINC-TYPE ALCOHOL DEHYDROGENASE-LIKE"/>
    <property type="match status" value="1"/>
</dbReference>
<feature type="domain" description="Alcohol dehydrogenase-like C-terminal" evidence="5">
    <location>
        <begin position="39"/>
        <end position="121"/>
    </location>
</feature>
<dbReference type="InterPro" id="IPR013149">
    <property type="entry name" value="ADH-like_C"/>
</dbReference>
<dbReference type="OrthoDB" id="4841240at2759"/>
<keyword evidence="4" id="KW-0812">Transmembrane</keyword>
<organism evidence="6 7">
    <name type="scientific">Dactylonectria estremocensis</name>
    <dbReference type="NCBI Taxonomy" id="1079267"/>
    <lineage>
        <taxon>Eukaryota</taxon>
        <taxon>Fungi</taxon>
        <taxon>Dikarya</taxon>
        <taxon>Ascomycota</taxon>
        <taxon>Pezizomycotina</taxon>
        <taxon>Sordariomycetes</taxon>
        <taxon>Hypocreomycetidae</taxon>
        <taxon>Hypocreales</taxon>
        <taxon>Nectriaceae</taxon>
        <taxon>Dactylonectria</taxon>
    </lineage>
</organism>
<dbReference type="Proteomes" id="UP000717696">
    <property type="component" value="Unassembled WGS sequence"/>
</dbReference>
<dbReference type="GO" id="GO:0046872">
    <property type="term" value="F:metal ion binding"/>
    <property type="evidence" value="ECO:0007669"/>
    <property type="project" value="UniProtKB-KW"/>
</dbReference>
<gene>
    <name evidence="6" type="ORF">B0J13DRAFT_524381</name>
</gene>
<evidence type="ECO:0000313" key="6">
    <source>
        <dbReference type="EMBL" id="KAH7146615.1"/>
    </source>
</evidence>
<dbReference type="AlphaFoldDB" id="A0A9P9EY14"/>
<evidence type="ECO:0000256" key="1">
    <source>
        <dbReference type="ARBA" id="ARBA00001947"/>
    </source>
</evidence>
<keyword evidence="7" id="KW-1185">Reference proteome</keyword>
<dbReference type="SUPFAM" id="SSF51735">
    <property type="entry name" value="NAD(P)-binding Rossmann-fold domains"/>
    <property type="match status" value="1"/>
</dbReference>
<name>A0A9P9EY14_9HYPO</name>
<proteinExistence type="predicted"/>
<dbReference type="Gene3D" id="3.40.50.720">
    <property type="entry name" value="NAD(P)-binding Rossmann-like Domain"/>
    <property type="match status" value="1"/>
</dbReference>
<evidence type="ECO:0000259" key="5">
    <source>
        <dbReference type="Pfam" id="PF00107"/>
    </source>
</evidence>
<feature type="transmembrane region" description="Helical" evidence="4">
    <location>
        <begin position="30"/>
        <end position="51"/>
    </location>
</feature>
<keyword evidence="2" id="KW-0479">Metal-binding</keyword>
<evidence type="ECO:0000313" key="7">
    <source>
        <dbReference type="Proteomes" id="UP000717696"/>
    </source>
</evidence>
<evidence type="ECO:0000256" key="2">
    <source>
        <dbReference type="ARBA" id="ARBA00022723"/>
    </source>
</evidence>
<evidence type="ECO:0000256" key="4">
    <source>
        <dbReference type="SAM" id="Phobius"/>
    </source>
</evidence>
<dbReference type="Gene3D" id="3.90.180.10">
    <property type="entry name" value="Medium-chain alcohol dehydrogenases, catalytic domain"/>
    <property type="match status" value="1"/>
</dbReference>